<dbReference type="InterPro" id="IPR027417">
    <property type="entry name" value="P-loop_NTPase"/>
</dbReference>
<feature type="region of interest" description="Disordered" evidence="1">
    <location>
        <begin position="1"/>
        <end position="40"/>
    </location>
</feature>
<sequence length="441" mass="51245">MTLLRRRTNKHNESERNFVTERRVIDGNKKEETDNSQQVKSLELPQVPKVEEAVNVASESKLPNTVKPSKLLSQIPVERDEQPRSGLAYLFVVLIAISVFYTRQTLRYQRFAELTLPMSAKTNVEQSEVVANMHIQLTGLRWEVPSKLFNRETNFFRKRKVVFVATSGRTGTGFLSKLFSLTENTISLHEPWPRLEGRDLEKALLQTGTAESSRKERKLKKVRRIQQILSASSPTTSYVETSHMFIKTMADFLVDELASSEKFVVLILRRSLVATINSQYTLGWFQTAHNGYKKWYYGIHDVSDESRVLTPDRPESEYDIIDKLIGYNLDIELRIQKLILYLKSEPQKYRHVHIIPVNLESLNSTSHILDFLGQIQFSIEQEKIPWIDQLPRNERLTIKQKRKLEPLPEKWLSERIYKFVKDCELKGLVGASISRQFLSHL</sequence>
<dbReference type="Gene3D" id="3.40.50.300">
    <property type="entry name" value="P-loop containing nucleotide triphosphate hydrolases"/>
    <property type="match status" value="1"/>
</dbReference>
<protein>
    <submittedName>
        <fullName evidence="3">Uncharacterized protein</fullName>
    </submittedName>
</protein>
<reference evidence="3" key="2">
    <citation type="submission" date="2022-01" db="EMBL/GenBank/DDBJ databases">
        <authorList>
            <person name="Hirooka S."/>
            <person name="Miyagishima S.Y."/>
        </authorList>
    </citation>
    <scope>NUCLEOTIDE SEQUENCE</scope>
    <source>
        <strain evidence="3">NBRC 102759</strain>
    </source>
</reference>
<evidence type="ECO:0000256" key="2">
    <source>
        <dbReference type="SAM" id="Phobius"/>
    </source>
</evidence>
<evidence type="ECO:0000313" key="3">
    <source>
        <dbReference type="EMBL" id="GJQ08316.1"/>
    </source>
</evidence>
<feature type="transmembrane region" description="Helical" evidence="2">
    <location>
        <begin position="86"/>
        <end position="102"/>
    </location>
</feature>
<gene>
    <name evidence="3" type="ORF">GpartN1_g107.t1</name>
</gene>
<comment type="caution">
    <text evidence="3">The sequence shown here is derived from an EMBL/GenBank/DDBJ whole genome shotgun (WGS) entry which is preliminary data.</text>
</comment>
<keyword evidence="2" id="KW-0812">Transmembrane</keyword>
<keyword evidence="2" id="KW-0472">Membrane</keyword>
<dbReference type="Proteomes" id="UP001061958">
    <property type="component" value="Unassembled WGS sequence"/>
</dbReference>
<reference evidence="3" key="1">
    <citation type="journal article" date="2022" name="Proc. Natl. Acad. Sci. U.S.A.">
        <title>Life cycle and functional genomics of the unicellular red alga Galdieria for elucidating algal and plant evolution and industrial use.</title>
        <authorList>
            <person name="Hirooka S."/>
            <person name="Itabashi T."/>
            <person name="Ichinose T.M."/>
            <person name="Onuma R."/>
            <person name="Fujiwara T."/>
            <person name="Yamashita S."/>
            <person name="Jong L.W."/>
            <person name="Tomita R."/>
            <person name="Iwane A.H."/>
            <person name="Miyagishima S.Y."/>
        </authorList>
    </citation>
    <scope>NUCLEOTIDE SEQUENCE</scope>
    <source>
        <strain evidence="3">NBRC 102759</strain>
    </source>
</reference>
<keyword evidence="2" id="KW-1133">Transmembrane helix</keyword>
<organism evidence="3 4">
    <name type="scientific">Galdieria partita</name>
    <dbReference type="NCBI Taxonomy" id="83374"/>
    <lineage>
        <taxon>Eukaryota</taxon>
        <taxon>Rhodophyta</taxon>
        <taxon>Bangiophyceae</taxon>
        <taxon>Galdieriales</taxon>
        <taxon>Galdieriaceae</taxon>
        <taxon>Galdieria</taxon>
    </lineage>
</organism>
<dbReference type="SUPFAM" id="SSF52540">
    <property type="entry name" value="P-loop containing nucleoside triphosphate hydrolases"/>
    <property type="match status" value="1"/>
</dbReference>
<keyword evidence="4" id="KW-1185">Reference proteome</keyword>
<dbReference type="EMBL" id="BQMJ01000001">
    <property type="protein sequence ID" value="GJQ08316.1"/>
    <property type="molecule type" value="Genomic_DNA"/>
</dbReference>
<evidence type="ECO:0000313" key="4">
    <source>
        <dbReference type="Proteomes" id="UP001061958"/>
    </source>
</evidence>
<dbReference type="AlphaFoldDB" id="A0A9C7PPY6"/>
<dbReference type="OrthoDB" id="2840at2759"/>
<feature type="compositionally biased region" description="Basic and acidic residues" evidence="1">
    <location>
        <begin position="10"/>
        <end position="33"/>
    </location>
</feature>
<proteinExistence type="predicted"/>
<evidence type="ECO:0000256" key="1">
    <source>
        <dbReference type="SAM" id="MobiDB-lite"/>
    </source>
</evidence>
<accession>A0A9C7PPY6</accession>
<name>A0A9C7PPY6_9RHOD</name>